<dbReference type="PANTHER" id="PTHR34106">
    <property type="entry name" value="GLYCOSIDASE"/>
    <property type="match status" value="1"/>
</dbReference>
<proteinExistence type="inferred from homology"/>
<evidence type="ECO:0000256" key="3">
    <source>
        <dbReference type="ARBA" id="ARBA00024356"/>
    </source>
</evidence>
<name>A0A413RN40_9CELL</name>
<dbReference type="InterPro" id="IPR023296">
    <property type="entry name" value="Glyco_hydro_beta-prop_sf"/>
</dbReference>
<dbReference type="SUPFAM" id="SSF75005">
    <property type="entry name" value="Arabinanase/levansucrase/invertase"/>
    <property type="match status" value="1"/>
</dbReference>
<accession>A0A413RN40</accession>
<dbReference type="Gene3D" id="2.115.10.20">
    <property type="entry name" value="Glycosyl hydrolase domain, family 43"/>
    <property type="match status" value="1"/>
</dbReference>
<keyword evidence="4" id="KW-0378">Hydrolase</keyword>
<keyword evidence="5" id="KW-1185">Reference proteome</keyword>
<keyword evidence="1" id="KW-0328">Glycosyltransferase</keyword>
<organism evidence="4 5">
    <name type="scientific">Cellulomonas rhizosphaerae</name>
    <dbReference type="NCBI Taxonomy" id="2293719"/>
    <lineage>
        <taxon>Bacteria</taxon>
        <taxon>Bacillati</taxon>
        <taxon>Actinomycetota</taxon>
        <taxon>Actinomycetes</taxon>
        <taxon>Micrococcales</taxon>
        <taxon>Cellulomonadaceae</taxon>
        <taxon>Cellulomonas</taxon>
    </lineage>
</organism>
<evidence type="ECO:0000313" key="5">
    <source>
        <dbReference type="Proteomes" id="UP000283374"/>
    </source>
</evidence>
<protein>
    <submittedName>
        <fullName evidence="4">Glycosidase</fullName>
    </submittedName>
</protein>
<dbReference type="GO" id="GO:0016798">
    <property type="term" value="F:hydrolase activity, acting on glycosyl bonds"/>
    <property type="evidence" value="ECO:0007669"/>
    <property type="project" value="UniProtKB-KW"/>
</dbReference>
<dbReference type="EMBL" id="QWKP01000169">
    <property type="protein sequence ID" value="RHA42674.1"/>
    <property type="molecule type" value="Genomic_DNA"/>
</dbReference>
<comment type="caution">
    <text evidence="4">The sequence shown here is derived from an EMBL/GenBank/DDBJ whole genome shotgun (WGS) entry which is preliminary data.</text>
</comment>
<dbReference type="PANTHER" id="PTHR34106:SF4">
    <property type="entry name" value="BLL5143 PROTEIN"/>
    <property type="match status" value="1"/>
</dbReference>
<gene>
    <name evidence="4" type="ORF">D1825_07050</name>
</gene>
<dbReference type="InterPro" id="IPR007184">
    <property type="entry name" value="Mannoside_phosphorylase"/>
</dbReference>
<dbReference type="CDD" id="cd18613">
    <property type="entry name" value="GH130"/>
    <property type="match status" value="1"/>
</dbReference>
<dbReference type="RefSeq" id="WP_118766733.1">
    <property type="nucleotide sequence ID" value="NZ_QWKP01000169.1"/>
</dbReference>
<keyword evidence="2" id="KW-0808">Transferase</keyword>
<dbReference type="Proteomes" id="UP000283374">
    <property type="component" value="Unassembled WGS sequence"/>
</dbReference>
<evidence type="ECO:0000256" key="2">
    <source>
        <dbReference type="ARBA" id="ARBA00022679"/>
    </source>
</evidence>
<dbReference type="AlphaFoldDB" id="A0A413RN40"/>
<keyword evidence="4" id="KW-0326">Glycosidase</keyword>
<reference evidence="4 5" key="1">
    <citation type="submission" date="2018-08" db="EMBL/GenBank/DDBJ databases">
        <title>Cellulomonas rhizosphaerae sp. nov., a novel actinomycete isolated from soil.</title>
        <authorList>
            <person name="Tian Y."/>
        </authorList>
    </citation>
    <scope>NUCLEOTIDE SEQUENCE [LARGE SCALE GENOMIC DNA]</scope>
    <source>
        <strain evidence="4 5">NEAU-TCZ24</strain>
    </source>
</reference>
<dbReference type="OrthoDB" id="9776657at2"/>
<dbReference type="GO" id="GO:0016757">
    <property type="term" value="F:glycosyltransferase activity"/>
    <property type="evidence" value="ECO:0007669"/>
    <property type="project" value="UniProtKB-KW"/>
</dbReference>
<sequence length="494" mass="53369">MTADPDWVRRTDVLLRPDPARVVSALFLPGQETVTAGESRSGKVLERVMALSDDEVAAELDALALAFDGRHRDLRSVWAAHFRLVQHRLGDPSEVDADRRALVGATFTHEVTLEGAALFNPSVVAHPDQSGVVAGSLRFVLTLRAVGEGHVSSVELRTGTIDAAGSVALDPAPDVAVRAEVRPATYSRAGFEHQLADLGGDLTNAEFVLARLGPTFDRDELDRALGELREQRVTRGAAVRTVEMFEWMAACTYAVEFPADSATGERVLMPHGPAESHGIEDVRMVRLETGEYVGTYSAYDGATVSVQMLRTWDLVGFTATRLSGPGARDKGLALFPRPVGGRRLALSRADRESNGVCSSADLLHWDEPVSIQRPVQGWEVVQLGNCGSPIETEDGWLVLTHGVGPMRVYSIGALLLDLDEPTVVVGRLERPLLTPAPDERSGYVPNVVYSCGALLHGRTLVLPYGTSDTATRIALVDLDALLAELRARPTKEPR</sequence>
<dbReference type="Pfam" id="PF04041">
    <property type="entry name" value="Glyco_hydro_130"/>
    <property type="match status" value="1"/>
</dbReference>
<evidence type="ECO:0000313" key="4">
    <source>
        <dbReference type="EMBL" id="RHA42674.1"/>
    </source>
</evidence>
<comment type="similarity">
    <text evidence="3">Belongs to the glycosyl hydrolase 130 family.</text>
</comment>
<evidence type="ECO:0000256" key="1">
    <source>
        <dbReference type="ARBA" id="ARBA00022676"/>
    </source>
</evidence>